<dbReference type="PANTHER" id="PTHR46033">
    <property type="entry name" value="PROTEIN MAIN-LIKE 2"/>
    <property type="match status" value="1"/>
</dbReference>
<evidence type="ECO:0000259" key="1">
    <source>
        <dbReference type="Pfam" id="PF10536"/>
    </source>
</evidence>
<dbReference type="AlphaFoldDB" id="A0AAV0MDK5"/>
<dbReference type="Proteomes" id="UP001154282">
    <property type="component" value="Unassembled WGS sequence"/>
</dbReference>
<proteinExistence type="predicted"/>
<feature type="domain" description="Aminotransferase-like plant mobile" evidence="1">
    <location>
        <begin position="51"/>
        <end position="121"/>
    </location>
</feature>
<gene>
    <name evidence="2" type="ORF">LITE_LOCUS28069</name>
</gene>
<dbReference type="PANTHER" id="PTHR46033:SF80">
    <property type="entry name" value="PROTEIN MAIN-LIKE 2-LIKE"/>
    <property type="match status" value="1"/>
</dbReference>
<dbReference type="EMBL" id="CAMGYJ010000007">
    <property type="protein sequence ID" value="CAI0444347.1"/>
    <property type="molecule type" value="Genomic_DNA"/>
</dbReference>
<sequence length="148" mass="16547">MRVSHPGDVGDGGVLSMYDDLIWNHHRDDDRANTYFNQAVQSSPSDWHFMRLDINKDLLTAMAERWCPEVHTFHFPEGEMTITLRDVAILTGLPVTGEAIIGNSSKPEGDWGPLILERLGLNMPTTTPVQGVGHQSRGLLNTSNRRLI</sequence>
<accession>A0AAV0MDK5</accession>
<organism evidence="2 3">
    <name type="scientific">Linum tenue</name>
    <dbReference type="NCBI Taxonomy" id="586396"/>
    <lineage>
        <taxon>Eukaryota</taxon>
        <taxon>Viridiplantae</taxon>
        <taxon>Streptophyta</taxon>
        <taxon>Embryophyta</taxon>
        <taxon>Tracheophyta</taxon>
        <taxon>Spermatophyta</taxon>
        <taxon>Magnoliopsida</taxon>
        <taxon>eudicotyledons</taxon>
        <taxon>Gunneridae</taxon>
        <taxon>Pentapetalae</taxon>
        <taxon>rosids</taxon>
        <taxon>fabids</taxon>
        <taxon>Malpighiales</taxon>
        <taxon>Linaceae</taxon>
        <taxon>Linum</taxon>
    </lineage>
</organism>
<dbReference type="GO" id="GO:0010073">
    <property type="term" value="P:meristem maintenance"/>
    <property type="evidence" value="ECO:0007669"/>
    <property type="project" value="InterPro"/>
</dbReference>
<evidence type="ECO:0000313" key="3">
    <source>
        <dbReference type="Proteomes" id="UP001154282"/>
    </source>
</evidence>
<name>A0AAV0MDK5_9ROSI</name>
<dbReference type="InterPro" id="IPR019557">
    <property type="entry name" value="AminoTfrase-like_pln_mobile"/>
</dbReference>
<protein>
    <recommendedName>
        <fullName evidence="1">Aminotransferase-like plant mobile domain-containing protein</fullName>
    </recommendedName>
</protein>
<evidence type="ECO:0000313" key="2">
    <source>
        <dbReference type="EMBL" id="CAI0444347.1"/>
    </source>
</evidence>
<comment type="caution">
    <text evidence="2">The sequence shown here is derived from an EMBL/GenBank/DDBJ whole genome shotgun (WGS) entry which is preliminary data.</text>
</comment>
<dbReference type="InterPro" id="IPR044824">
    <property type="entry name" value="MAIN-like"/>
</dbReference>
<reference evidence="2" key="1">
    <citation type="submission" date="2022-08" db="EMBL/GenBank/DDBJ databases">
        <authorList>
            <person name="Gutierrez-Valencia J."/>
        </authorList>
    </citation>
    <scope>NUCLEOTIDE SEQUENCE</scope>
</reference>
<keyword evidence="3" id="KW-1185">Reference proteome</keyword>
<dbReference type="Pfam" id="PF10536">
    <property type="entry name" value="PMD"/>
    <property type="match status" value="1"/>
</dbReference>